<gene>
    <name evidence="1" type="ORF">EKO22_07220</name>
</gene>
<protein>
    <recommendedName>
        <fullName evidence="2">Deoxyribodipyrimidine photo-lyase</fullName>
    </recommendedName>
</protein>
<dbReference type="Gene3D" id="3.40.50.620">
    <property type="entry name" value="HUPs"/>
    <property type="match status" value="1"/>
</dbReference>
<reference evidence="1" key="1">
    <citation type="submission" date="2024-01" db="EMBL/GenBank/DDBJ databases">
        <title>Synechococcus elongatus PCC 11802, a close yet different native of Synechococcus elongatus PCC 11801.</title>
        <authorList>
            <person name="Jaiswal D."/>
            <person name="Sengupta A."/>
            <person name="Sengupta S."/>
            <person name="Pakrasi H.B."/>
            <person name="Wangikar P."/>
        </authorList>
    </citation>
    <scope>NUCLEOTIDE SEQUENCE</scope>
    <source>
        <strain evidence="1">PCC 11802</strain>
    </source>
</reference>
<proteinExistence type="predicted"/>
<dbReference type="RefSeq" id="WP_208678794.1">
    <property type="nucleotide sequence ID" value="NZ_CP034671.2"/>
</dbReference>
<evidence type="ECO:0008006" key="2">
    <source>
        <dbReference type="Google" id="ProtNLM"/>
    </source>
</evidence>
<dbReference type="InterPro" id="IPR036155">
    <property type="entry name" value="Crypto/Photolyase_N_sf"/>
</dbReference>
<evidence type="ECO:0000313" key="1">
    <source>
        <dbReference type="EMBL" id="WZE38139.1"/>
    </source>
</evidence>
<dbReference type="EMBL" id="CP034671">
    <property type="protein sequence ID" value="WZE38139.1"/>
    <property type="molecule type" value="Genomic_DNA"/>
</dbReference>
<dbReference type="InterPro" id="IPR014729">
    <property type="entry name" value="Rossmann-like_a/b/a_fold"/>
</dbReference>
<dbReference type="SUPFAM" id="SSF52425">
    <property type="entry name" value="Cryptochrome/photolyase, N-terminal domain"/>
    <property type="match status" value="1"/>
</dbReference>
<dbReference type="AlphaFoldDB" id="A0AAU6R5Z8"/>
<sequence length="144" mass="16710">MSQPIVWIHGDDLSPQNPALLRYPHAPAIWVWDDQLLQEWQISLKRIVFIYECLLELPVTIRRGDPVHELQRFAQAHEADRVATTDSPSPRFNQIADAIEADLEIEICDGPEFAAIEGYVDLKRFSRYWKTAQQWAFEPTSRGH</sequence>
<accession>A0AAU6R5Z8</accession>
<name>A0AAU6R5Z8_SYNEL</name>
<organism evidence="1">
    <name type="scientific">Synechococcus elongatus PCC 11802</name>
    <dbReference type="NCBI Taxonomy" id="2283154"/>
    <lineage>
        <taxon>Bacteria</taxon>
        <taxon>Bacillati</taxon>
        <taxon>Cyanobacteriota</taxon>
        <taxon>Cyanophyceae</taxon>
        <taxon>Synechococcales</taxon>
        <taxon>Synechococcaceae</taxon>
        <taxon>Synechococcus</taxon>
    </lineage>
</organism>